<name>A0A366U691_ENTGA</name>
<dbReference type="GO" id="GO:0140359">
    <property type="term" value="F:ABC-type transporter activity"/>
    <property type="evidence" value="ECO:0007669"/>
    <property type="project" value="InterPro"/>
</dbReference>
<evidence type="ECO:0000256" key="6">
    <source>
        <dbReference type="SAM" id="Phobius"/>
    </source>
</evidence>
<dbReference type="EMBL" id="CP050485">
    <property type="protein sequence ID" value="QOG27194.1"/>
    <property type="molecule type" value="Genomic_DNA"/>
</dbReference>
<keyword evidence="3 6" id="KW-0812">Transmembrane</keyword>
<feature type="transmembrane region" description="Helical" evidence="6">
    <location>
        <begin position="228"/>
        <end position="252"/>
    </location>
</feature>
<feature type="transmembrane region" description="Helical" evidence="6">
    <location>
        <begin position="264"/>
        <end position="286"/>
    </location>
</feature>
<reference evidence="8 11" key="2">
    <citation type="submission" date="2020-06" db="EMBL/GenBank/DDBJ databases">
        <title>Crossreactivity between MHC class I-restricted antigens from cancer cells and an enterococcal bacteriophage.</title>
        <authorList>
            <person name="Fluckiger A."/>
            <person name="Daillere R."/>
            <person name="Sassi M."/>
            <person name="Cattoir V."/>
            <person name="Kroemer G."/>
            <person name="Zitvogel L."/>
        </authorList>
    </citation>
    <scope>NUCLEOTIDE SEQUENCE [LARGE SCALE GENOMIC DNA]</scope>
    <source>
        <strain evidence="8 11">EG4</strain>
    </source>
</reference>
<gene>
    <name evidence="9" type="ORF">EGM181_08010</name>
    <name evidence="8" type="ORF">HWH42_12185</name>
</gene>
<evidence type="ECO:0000259" key="7">
    <source>
        <dbReference type="Pfam" id="PF12698"/>
    </source>
</evidence>
<organism evidence="9 10">
    <name type="scientific">Enterococcus gallinarum</name>
    <dbReference type="NCBI Taxonomy" id="1353"/>
    <lineage>
        <taxon>Bacteria</taxon>
        <taxon>Bacillati</taxon>
        <taxon>Bacillota</taxon>
        <taxon>Bacilli</taxon>
        <taxon>Lactobacillales</taxon>
        <taxon>Enterococcaceae</taxon>
        <taxon>Enterococcus</taxon>
    </lineage>
</organism>
<protein>
    <submittedName>
        <fullName evidence="9">ABC transporter permease</fullName>
    </submittedName>
</protein>
<feature type="transmembrane region" description="Helical" evidence="6">
    <location>
        <begin position="16"/>
        <end position="33"/>
    </location>
</feature>
<evidence type="ECO:0000313" key="9">
    <source>
        <dbReference type="EMBL" id="QOG27194.1"/>
    </source>
</evidence>
<feature type="transmembrane region" description="Helical" evidence="6">
    <location>
        <begin position="183"/>
        <end position="207"/>
    </location>
</feature>
<accession>A0A366U691</accession>
<evidence type="ECO:0000313" key="11">
    <source>
        <dbReference type="Proteomes" id="UP000571857"/>
    </source>
</evidence>
<feature type="transmembrane region" description="Helical" evidence="6">
    <location>
        <begin position="298"/>
        <end position="316"/>
    </location>
</feature>
<feature type="transmembrane region" description="Helical" evidence="6">
    <location>
        <begin position="353"/>
        <end position="374"/>
    </location>
</feature>
<evidence type="ECO:0000256" key="4">
    <source>
        <dbReference type="ARBA" id="ARBA00022989"/>
    </source>
</evidence>
<dbReference type="EMBL" id="JABXJK010000064">
    <property type="protein sequence ID" value="MBA0973325.1"/>
    <property type="molecule type" value="Genomic_DNA"/>
</dbReference>
<sequence length="387" mass="43133">MSLYKAVLKILKANKTNLLIAVIVTVIITFFYAQNTAAPDAKLDRGTMTIVTEDNSALSKALIDYLKEEQTVVELSDKSQKSIDDALYFGKIDYVLFLPKDFTTNIEAGVPSAIDAQSRPDAFAKTLIEGQVDTFLSTYTAFYHVTGNREEALKNTQSTLAANGEVTISRGYSERMNQQFGSLVFNALAYGLFLSIFSGYGVVNLVFNRKEIRNRNQVSPLSTRRLNRAVSIGMLGYSLLLTSCFTAGLLLFTRSTWSVMTGYLVINLLCFFLPIVTFSTCVTSFVKNSEALNGISNVYIMGSCFLGGVFVSSDFLPDFISKIASFTPTYWFVQNNQLIGNTLSVNADFITKFWLNCLILVLFACAFLIIQFVLKKDSRWFNQKRVA</sequence>
<evidence type="ECO:0000313" key="10">
    <source>
        <dbReference type="Proteomes" id="UP000516696"/>
    </source>
</evidence>
<keyword evidence="5 6" id="KW-0472">Membrane</keyword>
<evidence type="ECO:0000256" key="1">
    <source>
        <dbReference type="ARBA" id="ARBA00004651"/>
    </source>
</evidence>
<proteinExistence type="predicted"/>
<dbReference type="Proteomes" id="UP000571857">
    <property type="component" value="Unassembled WGS sequence"/>
</dbReference>
<evidence type="ECO:0000256" key="3">
    <source>
        <dbReference type="ARBA" id="ARBA00022692"/>
    </source>
</evidence>
<feature type="domain" description="ABC-2 type transporter transmembrane" evidence="7">
    <location>
        <begin position="20"/>
        <end position="370"/>
    </location>
</feature>
<keyword evidence="4 6" id="KW-1133">Transmembrane helix</keyword>
<keyword evidence="2" id="KW-1003">Cell membrane</keyword>
<dbReference type="PANTHER" id="PTHR30294:SF29">
    <property type="entry name" value="MULTIDRUG ABC TRANSPORTER PERMEASE YBHS-RELATED"/>
    <property type="match status" value="1"/>
</dbReference>
<dbReference type="AlphaFoldDB" id="A0A366U691"/>
<dbReference type="Pfam" id="PF12698">
    <property type="entry name" value="ABC2_membrane_3"/>
    <property type="match status" value="1"/>
</dbReference>
<evidence type="ECO:0000256" key="2">
    <source>
        <dbReference type="ARBA" id="ARBA00022475"/>
    </source>
</evidence>
<reference evidence="9 10" key="1">
    <citation type="submission" date="2020-03" db="EMBL/GenBank/DDBJ databases">
        <title>Characterization of ganglioside-mimicking enterococci.</title>
        <authorList>
            <person name="Patry R.T."/>
            <person name="Nothaft H."/>
            <person name="Bridger R."/>
            <person name="Shajahan A."/>
            <person name="Huynh S."/>
            <person name="Sanchez S."/>
            <person name="Azadi P."/>
            <person name="Cooper K."/>
            <person name="Miller W.G."/>
            <person name="Parker C.T."/>
            <person name="Wells L."/>
            <person name="Szymanski C.M."/>
        </authorList>
    </citation>
    <scope>NUCLEOTIDE SEQUENCE [LARGE SCALE GENOMIC DNA]</scope>
    <source>
        <strain evidence="9 10">EGM181</strain>
    </source>
</reference>
<evidence type="ECO:0000313" key="8">
    <source>
        <dbReference type="EMBL" id="MBA0973325.1"/>
    </source>
</evidence>
<evidence type="ECO:0000256" key="5">
    <source>
        <dbReference type="ARBA" id="ARBA00023136"/>
    </source>
</evidence>
<dbReference type="Proteomes" id="UP000516696">
    <property type="component" value="Chromosome"/>
</dbReference>
<dbReference type="InterPro" id="IPR013525">
    <property type="entry name" value="ABC2_TM"/>
</dbReference>
<dbReference type="InterPro" id="IPR051449">
    <property type="entry name" value="ABC-2_transporter_component"/>
</dbReference>
<dbReference type="GO" id="GO:0005886">
    <property type="term" value="C:plasma membrane"/>
    <property type="evidence" value="ECO:0007669"/>
    <property type="project" value="UniProtKB-SubCell"/>
</dbReference>
<comment type="subcellular location">
    <subcellularLocation>
        <location evidence="1">Cell membrane</location>
        <topology evidence="1">Multi-pass membrane protein</topology>
    </subcellularLocation>
</comment>
<dbReference type="GeneID" id="93223876"/>
<dbReference type="RefSeq" id="WP_005472361.1">
    <property type="nucleotide sequence ID" value="NZ_BSYC01000002.1"/>
</dbReference>
<dbReference type="Gene3D" id="3.40.1710.10">
    <property type="entry name" value="abc type-2 transporter like domain"/>
    <property type="match status" value="1"/>
</dbReference>
<dbReference type="PANTHER" id="PTHR30294">
    <property type="entry name" value="MEMBRANE COMPONENT OF ABC TRANSPORTER YHHJ-RELATED"/>
    <property type="match status" value="1"/>
</dbReference>